<protein>
    <recommendedName>
        <fullName evidence="4">Deltamethrin resistance protein prag01 domain-containing protein</fullName>
    </recommendedName>
</protein>
<keyword evidence="1" id="KW-1133">Transmembrane helix</keyword>
<feature type="transmembrane region" description="Helical" evidence="1">
    <location>
        <begin position="46"/>
        <end position="65"/>
    </location>
</feature>
<comment type="caution">
    <text evidence="2">The sequence shown here is derived from an EMBL/GenBank/DDBJ whole genome shotgun (WGS) entry which is preliminary data.</text>
</comment>
<dbReference type="AlphaFoldDB" id="A0AAV4PE15"/>
<organism evidence="2 3">
    <name type="scientific">Caerostris darwini</name>
    <dbReference type="NCBI Taxonomy" id="1538125"/>
    <lineage>
        <taxon>Eukaryota</taxon>
        <taxon>Metazoa</taxon>
        <taxon>Ecdysozoa</taxon>
        <taxon>Arthropoda</taxon>
        <taxon>Chelicerata</taxon>
        <taxon>Arachnida</taxon>
        <taxon>Araneae</taxon>
        <taxon>Araneomorphae</taxon>
        <taxon>Entelegynae</taxon>
        <taxon>Araneoidea</taxon>
        <taxon>Araneidae</taxon>
        <taxon>Caerostris</taxon>
    </lineage>
</organism>
<evidence type="ECO:0000256" key="1">
    <source>
        <dbReference type="SAM" id="Phobius"/>
    </source>
</evidence>
<accession>A0AAV4PE15</accession>
<evidence type="ECO:0000313" key="3">
    <source>
        <dbReference type="Proteomes" id="UP001054837"/>
    </source>
</evidence>
<sequence>MARKEENIPMKIRQQEADEKASYPFINPTVPWEIYNRKRQLGNNTVLFLGIACLVSACFAAYPMLYPELRGPWAVKPKKKSE</sequence>
<evidence type="ECO:0008006" key="4">
    <source>
        <dbReference type="Google" id="ProtNLM"/>
    </source>
</evidence>
<keyword evidence="1" id="KW-0812">Transmembrane</keyword>
<gene>
    <name evidence="2" type="ORF">CDAR_211851</name>
</gene>
<reference evidence="2 3" key="1">
    <citation type="submission" date="2021-06" db="EMBL/GenBank/DDBJ databases">
        <title>Caerostris darwini draft genome.</title>
        <authorList>
            <person name="Kono N."/>
            <person name="Arakawa K."/>
        </authorList>
    </citation>
    <scope>NUCLEOTIDE SEQUENCE [LARGE SCALE GENOMIC DNA]</scope>
</reference>
<evidence type="ECO:0000313" key="2">
    <source>
        <dbReference type="EMBL" id="GIX94800.1"/>
    </source>
</evidence>
<dbReference type="Proteomes" id="UP001054837">
    <property type="component" value="Unassembled WGS sequence"/>
</dbReference>
<proteinExistence type="predicted"/>
<name>A0AAV4PE15_9ARAC</name>
<dbReference type="EMBL" id="BPLQ01002657">
    <property type="protein sequence ID" value="GIX94800.1"/>
    <property type="molecule type" value="Genomic_DNA"/>
</dbReference>
<keyword evidence="3" id="KW-1185">Reference proteome</keyword>
<keyword evidence="1" id="KW-0472">Membrane</keyword>